<evidence type="ECO:0000313" key="3">
    <source>
        <dbReference type="Proteomes" id="UP000001693"/>
    </source>
</evidence>
<dbReference type="KEGG" id="lch:Lcho_3265"/>
<proteinExistence type="predicted"/>
<sequence precursor="true">MHNTPSPPPHRTAKRPHPRALGVLGALVLSAHLAVLEQAPALLFAAPAQAAQPAAQRSATPVQLLPPPSPPTSPTPEPAPAAVASRSRATLAAAPAAASPPVPDRPEKRPHSPVNPVSPASQGADTPSAAAEAPSPAADEALSTALMPATGGRMPTRAERPAGIDTTPQAPPSVQLEYRLQRGMLQGSGELEWRHDGQRYRLRLEGQLPLLGSILVQRSEGGFDAAGLAPLRHTEQRLRRSERAVNFIRPDDGSAPRITFSASTASLPLRPGAQDRVSWMAQIATRLAGVRRLPAGSRLEMDVASTGGEVQHWVFVLQQIDADGSWHWRRQSDRPDDTLADVWTDPALGHWPRRVRLTERRGDPLELTLRQVQTLPP</sequence>
<dbReference type="OrthoDB" id="8526020at2"/>
<feature type="compositionally biased region" description="Low complexity" evidence="1">
    <location>
        <begin position="80"/>
        <end position="97"/>
    </location>
</feature>
<name>B1Y1R1_LEPCP</name>
<evidence type="ECO:0008006" key="4">
    <source>
        <dbReference type="Google" id="ProtNLM"/>
    </source>
</evidence>
<feature type="region of interest" description="Disordered" evidence="1">
    <location>
        <begin position="55"/>
        <end position="171"/>
    </location>
</feature>
<reference evidence="2 3" key="1">
    <citation type="submission" date="2008-03" db="EMBL/GenBank/DDBJ databases">
        <title>Complete sequence of Leptothrix cholodnii SP-6.</title>
        <authorList>
            <consortium name="US DOE Joint Genome Institute"/>
            <person name="Copeland A."/>
            <person name="Lucas S."/>
            <person name="Lapidus A."/>
            <person name="Glavina del Rio T."/>
            <person name="Dalin E."/>
            <person name="Tice H."/>
            <person name="Bruce D."/>
            <person name="Goodwin L."/>
            <person name="Pitluck S."/>
            <person name="Chertkov O."/>
            <person name="Brettin T."/>
            <person name="Detter J.C."/>
            <person name="Han C."/>
            <person name="Kuske C.R."/>
            <person name="Schmutz J."/>
            <person name="Larimer F."/>
            <person name="Land M."/>
            <person name="Hauser L."/>
            <person name="Kyrpides N."/>
            <person name="Lykidis A."/>
            <person name="Emerson D."/>
            <person name="Richardson P."/>
        </authorList>
    </citation>
    <scope>NUCLEOTIDE SEQUENCE [LARGE SCALE GENOMIC DNA]</scope>
    <source>
        <strain evidence="3">ATCC 51168 / LMG 8142 / SP-6</strain>
    </source>
</reference>
<feature type="compositionally biased region" description="Pro residues" evidence="1">
    <location>
        <begin position="64"/>
        <end position="79"/>
    </location>
</feature>
<dbReference type="Proteomes" id="UP000001693">
    <property type="component" value="Chromosome"/>
</dbReference>
<protein>
    <recommendedName>
        <fullName evidence="4">DUF3108 domain-containing protein</fullName>
    </recommendedName>
</protein>
<accession>B1Y1R1</accession>
<dbReference type="EMBL" id="CP001013">
    <property type="protein sequence ID" value="ACB35523.1"/>
    <property type="molecule type" value="Genomic_DNA"/>
</dbReference>
<dbReference type="AlphaFoldDB" id="B1Y1R1"/>
<dbReference type="STRING" id="395495.Lcho_3265"/>
<gene>
    <name evidence="2" type="ordered locus">Lcho_3265</name>
</gene>
<organism evidence="2 3">
    <name type="scientific">Leptothrix cholodnii (strain ATCC 51168 / LMG 8142 / SP-6)</name>
    <name type="common">Leptothrix discophora (strain SP-6)</name>
    <dbReference type="NCBI Taxonomy" id="395495"/>
    <lineage>
        <taxon>Bacteria</taxon>
        <taxon>Pseudomonadati</taxon>
        <taxon>Pseudomonadota</taxon>
        <taxon>Betaproteobacteria</taxon>
        <taxon>Burkholderiales</taxon>
        <taxon>Sphaerotilaceae</taxon>
        <taxon>Leptothrix</taxon>
    </lineage>
</organism>
<keyword evidence="3" id="KW-1185">Reference proteome</keyword>
<evidence type="ECO:0000256" key="1">
    <source>
        <dbReference type="SAM" id="MobiDB-lite"/>
    </source>
</evidence>
<evidence type="ECO:0000313" key="2">
    <source>
        <dbReference type="EMBL" id="ACB35523.1"/>
    </source>
</evidence>
<dbReference type="RefSeq" id="WP_012348270.1">
    <property type="nucleotide sequence ID" value="NC_010524.1"/>
</dbReference>
<dbReference type="eggNOG" id="ENOG5032VYA">
    <property type="taxonomic scope" value="Bacteria"/>
</dbReference>
<dbReference type="HOGENOM" id="CLU_733169_0_0_4"/>
<feature type="compositionally biased region" description="Low complexity" evidence="1">
    <location>
        <begin position="124"/>
        <end position="141"/>
    </location>
</feature>